<sequence>MLTPPAMADPKPHPLTVLLCLLCFPLLYLLGCCFRYWWG</sequence>
<dbReference type="AlphaFoldDB" id="A0A2S6I6Q9"/>
<reference evidence="2 3" key="1">
    <citation type="submission" date="2018-02" db="EMBL/GenBank/DDBJ databases">
        <title>Genomic Encyclopedia of Archaeal and Bacterial Type Strains, Phase II (KMG-II): from individual species to whole genera.</title>
        <authorList>
            <person name="Goeker M."/>
        </authorList>
    </citation>
    <scope>NUCLEOTIDE SEQUENCE [LARGE SCALE GENOMIC DNA]</scope>
    <source>
        <strain evidence="2 3">DSM 29526</strain>
    </source>
</reference>
<gene>
    <name evidence="2" type="ORF">CLV84_0094</name>
</gene>
<keyword evidence="1" id="KW-0472">Membrane</keyword>
<keyword evidence="1" id="KW-0812">Transmembrane</keyword>
<feature type="transmembrane region" description="Helical" evidence="1">
    <location>
        <begin position="15"/>
        <end position="38"/>
    </location>
</feature>
<proteinExistence type="predicted"/>
<protein>
    <submittedName>
        <fullName evidence="2">Uncharacterized protein</fullName>
    </submittedName>
</protein>
<organism evidence="2 3">
    <name type="scientific">Neolewinella xylanilytica</name>
    <dbReference type="NCBI Taxonomy" id="1514080"/>
    <lineage>
        <taxon>Bacteria</taxon>
        <taxon>Pseudomonadati</taxon>
        <taxon>Bacteroidota</taxon>
        <taxon>Saprospiria</taxon>
        <taxon>Saprospirales</taxon>
        <taxon>Lewinellaceae</taxon>
        <taxon>Neolewinella</taxon>
    </lineage>
</organism>
<evidence type="ECO:0000256" key="1">
    <source>
        <dbReference type="SAM" id="Phobius"/>
    </source>
</evidence>
<keyword evidence="1" id="KW-1133">Transmembrane helix</keyword>
<comment type="caution">
    <text evidence="2">The sequence shown here is derived from an EMBL/GenBank/DDBJ whole genome shotgun (WGS) entry which is preliminary data.</text>
</comment>
<dbReference type="EMBL" id="PTJC01000005">
    <property type="protein sequence ID" value="PPK87160.1"/>
    <property type="molecule type" value="Genomic_DNA"/>
</dbReference>
<accession>A0A2S6I6Q9</accession>
<evidence type="ECO:0000313" key="3">
    <source>
        <dbReference type="Proteomes" id="UP000237662"/>
    </source>
</evidence>
<name>A0A2S6I6Q9_9BACT</name>
<dbReference type="Proteomes" id="UP000237662">
    <property type="component" value="Unassembled WGS sequence"/>
</dbReference>
<evidence type="ECO:0000313" key="2">
    <source>
        <dbReference type="EMBL" id="PPK87160.1"/>
    </source>
</evidence>
<keyword evidence="3" id="KW-1185">Reference proteome</keyword>